<gene>
    <name evidence="6" type="ORF">A2008_07975</name>
</gene>
<evidence type="ECO:0000313" key="7">
    <source>
        <dbReference type="Proteomes" id="UP000178735"/>
    </source>
</evidence>
<dbReference type="InterPro" id="IPR036034">
    <property type="entry name" value="PDZ_sf"/>
</dbReference>
<evidence type="ECO:0000256" key="2">
    <source>
        <dbReference type="ARBA" id="ARBA00022723"/>
    </source>
</evidence>
<keyword evidence="4" id="KW-0411">Iron-sulfur</keyword>
<feature type="domain" description="Radical SAM core" evidence="5">
    <location>
        <begin position="13"/>
        <end position="244"/>
    </location>
</feature>
<comment type="caution">
    <text evidence="6">The sequence shown here is derived from an EMBL/GenBank/DDBJ whole genome shotgun (WGS) entry which is preliminary data.</text>
</comment>
<keyword evidence="2" id="KW-0479">Metal-binding</keyword>
<dbReference type="SUPFAM" id="SSF102114">
    <property type="entry name" value="Radical SAM enzymes"/>
    <property type="match status" value="1"/>
</dbReference>
<dbReference type="Gene3D" id="3.20.20.70">
    <property type="entry name" value="Aldolase class I"/>
    <property type="match status" value="1"/>
</dbReference>
<evidence type="ECO:0000256" key="4">
    <source>
        <dbReference type="ARBA" id="ARBA00023014"/>
    </source>
</evidence>
<dbReference type="GO" id="GO:0046872">
    <property type="term" value="F:metal ion binding"/>
    <property type="evidence" value="ECO:0007669"/>
    <property type="project" value="UniProtKB-KW"/>
</dbReference>
<dbReference type="SUPFAM" id="SSF50156">
    <property type="entry name" value="PDZ domain-like"/>
    <property type="match status" value="1"/>
</dbReference>
<dbReference type="EMBL" id="MGFH01000075">
    <property type="protein sequence ID" value="OGM06222.1"/>
    <property type="molecule type" value="Genomic_DNA"/>
</dbReference>
<dbReference type="PROSITE" id="PS51918">
    <property type="entry name" value="RADICAL_SAM"/>
    <property type="match status" value="1"/>
</dbReference>
<dbReference type="InterPro" id="IPR058240">
    <property type="entry name" value="rSAM_sf"/>
</dbReference>
<evidence type="ECO:0000256" key="3">
    <source>
        <dbReference type="ARBA" id="ARBA00023004"/>
    </source>
</evidence>
<dbReference type="GO" id="GO:0051536">
    <property type="term" value="F:iron-sulfur cluster binding"/>
    <property type="evidence" value="ECO:0007669"/>
    <property type="project" value="UniProtKB-KW"/>
</dbReference>
<evidence type="ECO:0000313" key="6">
    <source>
        <dbReference type="EMBL" id="OGM06222.1"/>
    </source>
</evidence>
<reference evidence="6 7" key="1">
    <citation type="journal article" date="2016" name="Nat. Commun.">
        <title>Thousands of microbial genomes shed light on interconnected biogeochemical processes in an aquifer system.</title>
        <authorList>
            <person name="Anantharaman K."/>
            <person name="Brown C.T."/>
            <person name="Hug L.A."/>
            <person name="Sharon I."/>
            <person name="Castelle C.J."/>
            <person name="Probst A.J."/>
            <person name="Thomas B.C."/>
            <person name="Singh A."/>
            <person name="Wilkins M.J."/>
            <person name="Karaoz U."/>
            <person name="Brodie E.L."/>
            <person name="Williams K.H."/>
            <person name="Hubbard S.S."/>
            <person name="Banfield J.F."/>
        </authorList>
    </citation>
    <scope>NUCLEOTIDE SEQUENCE [LARGE SCALE GENOMIC DNA]</scope>
</reference>
<dbReference type="InterPro" id="IPR013785">
    <property type="entry name" value="Aldolase_TIM"/>
</dbReference>
<keyword evidence="3" id="KW-0408">Iron</keyword>
<evidence type="ECO:0000256" key="1">
    <source>
        <dbReference type="ARBA" id="ARBA00022691"/>
    </source>
</evidence>
<sequence>MSHETEIINYILYSEAEHNVLPLSSLCHNGCVFCSHKNIGPADYLYRFYDYKRQLSEVIEHIDFLDPSKKVFIGESATKIFEGEPFLFRGIIEVLRAVRRQVKKAAISITTSGGFIPAAFFEIAEEIAPLEINFSLNSYNESVRDKIVLDGKTKEAFENFEKLCAAGSDVKLSVSLMALNASMTPADILLEDIGKIRRMTNLSVVKIYLPRFSGAQFHNFFADYGEFERYCRTVKSSLEGINDNALTTPVILEPAPPDFDGGDILIHSVLPGSKAALKNVAPKDKIKAVNGEAPLSKTHAYRMITASKKAPAVTVEPAGGASSREIIFSGYNREKDGACGIVFTADIPGETIEKLIGINKKLENLDKKGIVATTRLSADYMRNILEKFNITSLSAAAFENFRFGGNIDCVGLLTLEDIRVNMRSDANKKFRAGDINAIVLSSLMFDHLGRDLNGENIADFNRAAGFAVFIS</sequence>
<dbReference type="SFLD" id="SFLDS00029">
    <property type="entry name" value="Radical_SAM"/>
    <property type="match status" value="1"/>
</dbReference>
<dbReference type="GO" id="GO:0003824">
    <property type="term" value="F:catalytic activity"/>
    <property type="evidence" value="ECO:0007669"/>
    <property type="project" value="InterPro"/>
</dbReference>
<dbReference type="STRING" id="1817813.A2008_07975"/>
<dbReference type="InterPro" id="IPR007197">
    <property type="entry name" value="rSAM"/>
</dbReference>
<name>A0A1F7WTU4_9BACT</name>
<accession>A0A1F7WTU4</accession>
<dbReference type="AlphaFoldDB" id="A0A1F7WTU4"/>
<dbReference type="CDD" id="cd01335">
    <property type="entry name" value="Radical_SAM"/>
    <property type="match status" value="1"/>
</dbReference>
<organism evidence="6 7">
    <name type="scientific">Candidatus Wallbacteria bacterium GWC2_49_35</name>
    <dbReference type="NCBI Taxonomy" id="1817813"/>
    <lineage>
        <taxon>Bacteria</taxon>
        <taxon>Candidatus Walliibacteriota</taxon>
    </lineage>
</organism>
<protein>
    <recommendedName>
        <fullName evidence="5">Radical SAM core domain-containing protein</fullName>
    </recommendedName>
</protein>
<dbReference type="Pfam" id="PF04055">
    <property type="entry name" value="Radical_SAM"/>
    <property type="match status" value="1"/>
</dbReference>
<proteinExistence type="predicted"/>
<keyword evidence="1" id="KW-0949">S-adenosyl-L-methionine</keyword>
<dbReference type="Proteomes" id="UP000178735">
    <property type="component" value="Unassembled WGS sequence"/>
</dbReference>
<evidence type="ECO:0000259" key="5">
    <source>
        <dbReference type="PROSITE" id="PS51918"/>
    </source>
</evidence>